<dbReference type="PANTHER" id="PTHR23167:SF46">
    <property type="entry name" value="EPS15 HOMOLOGY DOMAIN CONTAINING PROTEIN-BINDING PROTEIN 1, ISOFORM F"/>
    <property type="match status" value="1"/>
</dbReference>
<dbReference type="InterPro" id="IPR022735">
    <property type="entry name" value="bMERB_dom"/>
</dbReference>
<feature type="domain" description="C2 NT-type" evidence="7">
    <location>
        <begin position="5"/>
        <end position="157"/>
    </location>
</feature>
<dbReference type="InterPro" id="IPR036872">
    <property type="entry name" value="CH_dom_sf"/>
</dbReference>
<accession>A0AAV7JKR7</accession>
<evidence type="ECO:0000256" key="3">
    <source>
        <dbReference type="ARBA" id="ARBA00022753"/>
    </source>
</evidence>
<dbReference type="Pfam" id="PF00307">
    <property type="entry name" value="CH"/>
    <property type="match status" value="1"/>
</dbReference>
<feature type="region of interest" description="Disordered" evidence="5">
    <location>
        <begin position="627"/>
        <end position="654"/>
    </location>
</feature>
<feature type="region of interest" description="Disordered" evidence="5">
    <location>
        <begin position="734"/>
        <end position="767"/>
    </location>
</feature>
<comment type="caution">
    <text evidence="8">The sequence shown here is derived from an EMBL/GenBank/DDBJ whole genome shotgun (WGS) entry which is preliminary data.</text>
</comment>
<protein>
    <submittedName>
        <fullName evidence="8">EH domain-binding protein 1-like</fullName>
    </submittedName>
</protein>
<reference evidence="8 9" key="1">
    <citation type="journal article" date="2023" name="BMC Biol.">
        <title>The compact genome of the sponge Oopsacas minuta (Hexactinellida) is lacking key metazoan core genes.</title>
        <authorList>
            <person name="Santini S."/>
            <person name="Schenkelaars Q."/>
            <person name="Jourda C."/>
            <person name="Duchesne M."/>
            <person name="Belahbib H."/>
            <person name="Rocher C."/>
            <person name="Selva M."/>
            <person name="Riesgo A."/>
            <person name="Vervoort M."/>
            <person name="Leys S.P."/>
            <person name="Kodjabachian L."/>
            <person name="Le Bivic A."/>
            <person name="Borchiellini C."/>
            <person name="Claverie J.M."/>
            <person name="Renard E."/>
        </authorList>
    </citation>
    <scope>NUCLEOTIDE SEQUENCE [LARGE SCALE GENOMIC DNA]</scope>
    <source>
        <strain evidence="8">SPO-2</strain>
    </source>
</reference>
<dbReference type="FunFam" id="1.10.418.10:FF:000023">
    <property type="entry name" value="EH domain-binding protein 1 isoform X1"/>
    <property type="match status" value="1"/>
</dbReference>
<name>A0AAV7JKR7_9METZ</name>
<evidence type="ECO:0000259" key="7">
    <source>
        <dbReference type="PROSITE" id="PS51840"/>
    </source>
</evidence>
<dbReference type="AlphaFoldDB" id="A0AAV7JKR7"/>
<dbReference type="SUPFAM" id="SSF47576">
    <property type="entry name" value="Calponin-homology domain, CH-domain"/>
    <property type="match status" value="1"/>
</dbReference>
<dbReference type="InterPro" id="IPR001715">
    <property type="entry name" value="CH_dom"/>
</dbReference>
<keyword evidence="4" id="KW-0175">Coiled coil</keyword>
<dbReference type="Pfam" id="PF12130">
    <property type="entry name" value="bMERB_dom"/>
    <property type="match status" value="1"/>
</dbReference>
<dbReference type="PANTHER" id="PTHR23167">
    <property type="entry name" value="CALPONIN HOMOLOGY DOMAIN-CONTAINING PROTEIN DDB_G0272472-RELATED"/>
    <property type="match status" value="1"/>
</dbReference>
<evidence type="ECO:0000313" key="8">
    <source>
        <dbReference type="EMBL" id="KAI6649392.1"/>
    </source>
</evidence>
<organism evidence="8 9">
    <name type="scientific">Oopsacas minuta</name>
    <dbReference type="NCBI Taxonomy" id="111878"/>
    <lineage>
        <taxon>Eukaryota</taxon>
        <taxon>Metazoa</taxon>
        <taxon>Porifera</taxon>
        <taxon>Hexactinellida</taxon>
        <taxon>Hexasterophora</taxon>
        <taxon>Lyssacinosida</taxon>
        <taxon>Leucopsacidae</taxon>
        <taxon>Oopsacas</taxon>
    </lineage>
</organism>
<feature type="compositionally biased region" description="Basic and acidic residues" evidence="5">
    <location>
        <begin position="355"/>
        <end position="367"/>
    </location>
</feature>
<comment type="subcellular location">
    <subcellularLocation>
        <location evidence="1">Endosome</location>
    </subcellularLocation>
</comment>
<sequence>MAYKLKRIGKKAYKFEYTLTLHSLAIEVSRPKYSPNQVSIAFSRRGKRLFSKLLKWEPSINKPCHGYVVWPEPESITTIVTLYKGHKDKTYEFKEWEVSIIEVTREGKKKCLGRKAINMSEYTGDVIGNNQDLKLRLTPSGRRLKILFIDCSLNSRFIRAGKSTDTDMNSQTSQMSVSGLSAISDMEDLDLADVNDLDIDLNEPETCEVDVVEPSLFSPPKFIKQEDLLAWSKKCVQGYHGASIHNFTTSWRSGLAFSAIIHHFHPELLDYESLEPNDVTGNNKKAFDAASSLGVPLIIRPEQMNEWLVPDRLSVTALIYQLYIRFESETLHPPTNTNSSLDTATTDKHDTHTISEISEHTREESNKKQKRQLPPTPKQTPTISPQTQRRVKEFLSNLDHSPKSQNNKDVFSNYKQEKRQKNQEIKSSTLDPIKHSPFFGRKAERKQKSLSNHRQEQPFIPDEISRNSGIFTESIEMEFSKIDSEFDSHELFDNTLLKRAENELTPSLGRISPQKEKTQFLKEMASIGKTKPQESLLDIVSDPAMLHETKLLRKKDSKKSINPLYSSQESDCFSSSDTSITDPGTAMVPSKLTTTVTASLKIKETIIPPISSRKDSYDKVEIRFDKPPNQEKKKSVKKTVDTKINSTQDSDTGKTKTAAVTKLDKVRARIKSRKKPNRKRAQVKECEVEHTLLLKKYASVSQIDAMQDGDKVQEISDGCVSDQDILTEFETSKHKSALNTKSQSYGSVTDRDKLNSDSNDNEEPSSYSHLLISDHTSTDPINPTSSSRLLDVYNTRIAPVVTQNKDSKLILPKEPVVNIQDPQYNYPIVTQHKDPIMTEPIEPIQTQHKVTQFNEHVPVMREHNTESIHNTMDNTKSNEPVQKRTPSLSEVCHNPLNDSIISTEETDYVAHMQKKLCSMQISIQARQSDLRDRIVEAERVSDTELHDQLLEQWFQLVQQKAQLDNRYDDLILISEARDLSMKEELLRKELEHKMQIDRSIKSREQIWEEEILCGEIVQIGKERKHMQDELNRSIQHDTYDTSIEVKPKPVKVKTENKSKELGWRDKLLNILA</sequence>
<dbReference type="GO" id="GO:0005768">
    <property type="term" value="C:endosome"/>
    <property type="evidence" value="ECO:0007669"/>
    <property type="project" value="UniProtKB-SubCell"/>
</dbReference>
<dbReference type="PROSITE" id="PS51840">
    <property type="entry name" value="C2_NT"/>
    <property type="match status" value="1"/>
</dbReference>
<dbReference type="PROSITE" id="PS50021">
    <property type="entry name" value="CH"/>
    <property type="match status" value="1"/>
</dbReference>
<evidence type="ECO:0000313" key="9">
    <source>
        <dbReference type="Proteomes" id="UP001165289"/>
    </source>
</evidence>
<evidence type="ECO:0000256" key="4">
    <source>
        <dbReference type="ARBA" id="ARBA00023054"/>
    </source>
</evidence>
<dbReference type="InterPro" id="IPR019448">
    <property type="entry name" value="NT-C2"/>
</dbReference>
<feature type="region of interest" description="Disordered" evidence="5">
    <location>
        <begin position="355"/>
        <end position="388"/>
    </location>
</feature>
<evidence type="ECO:0000259" key="6">
    <source>
        <dbReference type="PROSITE" id="PS50021"/>
    </source>
</evidence>
<feature type="region of interest" description="Disordered" evidence="5">
    <location>
        <begin position="416"/>
        <end position="465"/>
    </location>
</feature>
<evidence type="ECO:0000256" key="5">
    <source>
        <dbReference type="SAM" id="MobiDB-lite"/>
    </source>
</evidence>
<dbReference type="Proteomes" id="UP001165289">
    <property type="component" value="Unassembled WGS sequence"/>
</dbReference>
<gene>
    <name evidence="8" type="ORF">LOD99_11758</name>
</gene>
<evidence type="ECO:0000256" key="1">
    <source>
        <dbReference type="ARBA" id="ARBA00004177"/>
    </source>
</evidence>
<keyword evidence="3" id="KW-0967">Endosome</keyword>
<keyword evidence="2" id="KW-0597">Phosphoprotein</keyword>
<dbReference type="Gene3D" id="1.10.418.10">
    <property type="entry name" value="Calponin-like domain"/>
    <property type="match status" value="1"/>
</dbReference>
<evidence type="ECO:0000256" key="2">
    <source>
        <dbReference type="ARBA" id="ARBA00022553"/>
    </source>
</evidence>
<feature type="compositionally biased region" description="Basic and acidic residues" evidence="5">
    <location>
        <begin position="627"/>
        <end position="641"/>
    </location>
</feature>
<feature type="compositionally biased region" description="Polar residues" evidence="5">
    <location>
        <begin position="737"/>
        <end position="747"/>
    </location>
</feature>
<dbReference type="EMBL" id="JAKMXF010000321">
    <property type="protein sequence ID" value="KAI6649392.1"/>
    <property type="molecule type" value="Genomic_DNA"/>
</dbReference>
<keyword evidence="9" id="KW-1185">Reference proteome</keyword>
<dbReference type="Pfam" id="PF10358">
    <property type="entry name" value="NT-C2"/>
    <property type="match status" value="1"/>
</dbReference>
<proteinExistence type="predicted"/>
<dbReference type="SMART" id="SM00033">
    <property type="entry name" value="CH"/>
    <property type="match status" value="1"/>
</dbReference>
<dbReference type="InterPro" id="IPR050540">
    <property type="entry name" value="F-actin_Monoox_Mical"/>
</dbReference>
<feature type="compositionally biased region" description="Polar residues" evidence="5">
    <location>
        <begin position="379"/>
        <end position="388"/>
    </location>
</feature>
<feature type="domain" description="Calponin-homology (CH)" evidence="6">
    <location>
        <begin position="222"/>
        <end position="327"/>
    </location>
</feature>